<dbReference type="InterPro" id="IPR001279">
    <property type="entry name" value="Metallo-B-lactamas"/>
</dbReference>
<dbReference type="Gene3D" id="3.60.15.10">
    <property type="entry name" value="Ribonuclease Z/Hydroxyacylglutathione hydrolase-like"/>
    <property type="match status" value="1"/>
</dbReference>
<organism evidence="2 3">
    <name type="scientific">Naganishia liquefaciens</name>
    <dbReference type="NCBI Taxonomy" id="104408"/>
    <lineage>
        <taxon>Eukaryota</taxon>
        <taxon>Fungi</taxon>
        <taxon>Dikarya</taxon>
        <taxon>Basidiomycota</taxon>
        <taxon>Agaricomycotina</taxon>
        <taxon>Tremellomycetes</taxon>
        <taxon>Filobasidiales</taxon>
        <taxon>Filobasidiaceae</taxon>
        <taxon>Naganishia</taxon>
    </lineage>
</organism>
<gene>
    <name evidence="2" type="ORF">NliqN6_2917</name>
</gene>
<feature type="domain" description="Metallo-beta-lactamase" evidence="1">
    <location>
        <begin position="85"/>
        <end position="221"/>
    </location>
</feature>
<dbReference type="EMBL" id="BLZA01000018">
    <property type="protein sequence ID" value="GHJ86515.1"/>
    <property type="molecule type" value="Genomic_DNA"/>
</dbReference>
<evidence type="ECO:0000313" key="2">
    <source>
        <dbReference type="EMBL" id="GHJ86515.1"/>
    </source>
</evidence>
<accession>A0A8H3YEF9</accession>
<dbReference type="CDD" id="cd16279">
    <property type="entry name" value="metallo-hydrolase-like_MBL-fold"/>
    <property type="match status" value="1"/>
</dbReference>
<keyword evidence="3" id="KW-1185">Reference proteome</keyword>
<reference evidence="2" key="1">
    <citation type="submission" date="2020-07" db="EMBL/GenBank/DDBJ databases">
        <title>Draft Genome Sequence of a Deep-Sea Yeast, Naganishia (Cryptococcus) liquefaciens strain N6.</title>
        <authorList>
            <person name="Han Y.W."/>
            <person name="Kajitani R."/>
            <person name="Morimoto H."/>
            <person name="Parhat M."/>
            <person name="Tsubouchi H."/>
            <person name="Bakenova O."/>
            <person name="Ogata M."/>
            <person name="Argunhan B."/>
            <person name="Aoki R."/>
            <person name="Kajiwara S."/>
            <person name="Itoh T."/>
            <person name="Iwasaki H."/>
        </authorList>
    </citation>
    <scope>NUCLEOTIDE SEQUENCE</scope>
    <source>
        <strain evidence="2">N6</strain>
    </source>
</reference>
<comment type="caution">
    <text evidence="2">The sequence shown here is derived from an EMBL/GenBank/DDBJ whole genome shotgun (WGS) entry which is preliminary data.</text>
</comment>
<dbReference type="OrthoDB" id="341300at2759"/>
<sequence length="463" mass="51102">MEFIFHGTGTSSALPLVPCITSTPKISDIQCRSCREAVASMAHTEEATSEELQDIKIARVESGYKNKRGNTGGILRKRGPDGEWRTIVIDVGKTFRDQATWLFRKHRIRRIDAVILTHGHADAIAGLDDLRAFTAPPSPQAGQVIPIYLSRTTLSAVAQQFPYLVDKNQATGGGDVPSLVFKVFDDEEADVNDEAGIRRGEGFDVHGIRVVPLPVHHGKYFTPPEKVERLDAPQLETQPSTPPQVIQSINGNGAPITGKAIERSLTSLLYRKMVETEKKTVPFYCYGFVFDGKMVYLSDVSYIPATTWNVMLDAIKPHMNGETLTTSTVPLDDVIGPDKVPFPANASSLSENTLPCLILDALRLEPHVSHLSFLQSLSVAQKLSPAATYLVGFTHPAAHAQWEAACKEVQRERAQGDEDSFVDAVEKSAVRQGEAMQRVWREVRDQWRGFVRPGYDGQVITID</sequence>
<protein>
    <recommendedName>
        <fullName evidence="1">Metallo-beta-lactamase domain-containing protein</fullName>
    </recommendedName>
</protein>
<dbReference type="SUPFAM" id="SSF56281">
    <property type="entry name" value="Metallo-hydrolase/oxidoreductase"/>
    <property type="match status" value="1"/>
</dbReference>
<dbReference type="Proteomes" id="UP000620104">
    <property type="component" value="Unassembled WGS sequence"/>
</dbReference>
<dbReference type="AlphaFoldDB" id="A0A8H3YEF9"/>
<dbReference type="InterPro" id="IPR036866">
    <property type="entry name" value="RibonucZ/Hydroxyglut_hydro"/>
</dbReference>
<evidence type="ECO:0000313" key="3">
    <source>
        <dbReference type="Proteomes" id="UP000620104"/>
    </source>
</evidence>
<dbReference type="Pfam" id="PF12706">
    <property type="entry name" value="Lactamase_B_2"/>
    <property type="match status" value="1"/>
</dbReference>
<name>A0A8H3YEF9_9TREE</name>
<evidence type="ECO:0000259" key="1">
    <source>
        <dbReference type="Pfam" id="PF12706"/>
    </source>
</evidence>
<proteinExistence type="predicted"/>
<dbReference type="PANTHER" id="PTHR42663:SF6">
    <property type="entry name" value="HYDROLASE C777.06C-RELATED"/>
    <property type="match status" value="1"/>
</dbReference>
<dbReference type="PANTHER" id="PTHR42663">
    <property type="entry name" value="HYDROLASE C777.06C-RELATED-RELATED"/>
    <property type="match status" value="1"/>
</dbReference>